<dbReference type="InterPro" id="IPR014716">
    <property type="entry name" value="Fibrinogen_a/b/g_C_1"/>
</dbReference>
<evidence type="ECO:0000313" key="19">
    <source>
        <dbReference type="Proteomes" id="UP000544127"/>
    </source>
</evidence>
<keyword evidence="6" id="KW-0732">Signal</keyword>
<evidence type="ECO:0000313" key="18">
    <source>
        <dbReference type="EMBL" id="NWU98903.1"/>
    </source>
</evidence>
<dbReference type="GO" id="GO:0007155">
    <property type="term" value="P:cell adhesion"/>
    <property type="evidence" value="ECO:0007669"/>
    <property type="project" value="UniProtKB-KW"/>
</dbReference>
<dbReference type="InterPro" id="IPR050373">
    <property type="entry name" value="Fibrinogen_C-term_domain"/>
</dbReference>
<dbReference type="InterPro" id="IPR036056">
    <property type="entry name" value="Fibrinogen-like_C"/>
</dbReference>
<keyword evidence="19" id="KW-1185">Reference proteome</keyword>
<dbReference type="CDD" id="cd00087">
    <property type="entry name" value="FReD"/>
    <property type="match status" value="1"/>
</dbReference>
<evidence type="ECO:0000256" key="16">
    <source>
        <dbReference type="SAM" id="Coils"/>
    </source>
</evidence>
<dbReference type="GO" id="GO:0055091">
    <property type="term" value="P:phospholipid homeostasis"/>
    <property type="evidence" value="ECO:0007669"/>
    <property type="project" value="TreeGrafter"/>
</dbReference>
<dbReference type="GO" id="GO:0001525">
    <property type="term" value="P:angiogenesis"/>
    <property type="evidence" value="ECO:0007669"/>
    <property type="project" value="UniProtKB-KW"/>
</dbReference>
<keyword evidence="3" id="KW-0964">Secreted</keyword>
<feature type="domain" description="Fibrinogen C-terminal" evidence="17">
    <location>
        <begin position="262"/>
        <end position="477"/>
    </location>
</feature>
<evidence type="ECO:0000256" key="4">
    <source>
        <dbReference type="ARBA" id="ARBA00022657"/>
    </source>
</evidence>
<evidence type="ECO:0000256" key="10">
    <source>
        <dbReference type="ARBA" id="ARBA00023157"/>
    </source>
</evidence>
<dbReference type="GO" id="GO:0009395">
    <property type="term" value="P:phospholipid catabolic process"/>
    <property type="evidence" value="ECO:0007669"/>
    <property type="project" value="TreeGrafter"/>
</dbReference>
<dbReference type="GO" id="GO:0010903">
    <property type="term" value="P:negative regulation of very-low-density lipoprotein particle remodeling"/>
    <property type="evidence" value="ECO:0007669"/>
    <property type="project" value="UniProtKB-ARBA"/>
</dbReference>
<reference evidence="18 19" key="1">
    <citation type="submission" date="2019-09" db="EMBL/GenBank/DDBJ databases">
        <title>Bird 10,000 Genomes (B10K) Project - Family phase.</title>
        <authorList>
            <person name="Zhang G."/>
        </authorList>
    </citation>
    <scope>NUCLEOTIDE SEQUENCE [LARGE SCALE GENOMIC DNA]</scope>
    <source>
        <strain evidence="18">B10K-DU-012-37</strain>
    </source>
</reference>
<dbReference type="Gene3D" id="3.90.215.10">
    <property type="entry name" value="Gamma Fibrinogen, chain A, domain 1"/>
    <property type="match status" value="1"/>
</dbReference>
<name>A0A7K6B9D8_UPUEP</name>
<evidence type="ECO:0000256" key="5">
    <source>
        <dbReference type="ARBA" id="ARBA00022674"/>
    </source>
</evidence>
<dbReference type="Pfam" id="PF00147">
    <property type="entry name" value="Fibrinogen_C"/>
    <property type="match status" value="1"/>
</dbReference>
<dbReference type="EMBL" id="VZRI01010981">
    <property type="protein sequence ID" value="NWU98903.1"/>
    <property type="molecule type" value="Genomic_DNA"/>
</dbReference>
<dbReference type="InterPro" id="IPR002181">
    <property type="entry name" value="Fibrinogen_a/b/g_C_dom"/>
</dbReference>
<dbReference type="GO" id="GO:0030027">
    <property type="term" value="C:lamellipodium"/>
    <property type="evidence" value="ECO:0007669"/>
    <property type="project" value="UniProtKB-SubCell"/>
</dbReference>
<comment type="subunit">
    <text evidence="13">Interacts with ANGPTL8. Interacts with ITGB3.</text>
</comment>
<comment type="caution">
    <text evidence="18">The sequence shown here is derived from an EMBL/GenBank/DDBJ whole genome shotgun (WGS) entry which is preliminary data.</text>
</comment>
<keyword evidence="12" id="KW-0966">Cell projection</keyword>
<dbReference type="GO" id="GO:0009986">
    <property type="term" value="C:cell surface"/>
    <property type="evidence" value="ECO:0007669"/>
    <property type="project" value="UniProtKB-ARBA"/>
</dbReference>
<dbReference type="PANTHER" id="PTHR19143:SF222">
    <property type="entry name" value="ANGIOPOIETIN-RELATED PROTEIN 3"/>
    <property type="match status" value="1"/>
</dbReference>
<keyword evidence="7" id="KW-0130">Cell adhesion</keyword>
<dbReference type="GO" id="GO:0005615">
    <property type="term" value="C:extracellular space"/>
    <property type="evidence" value="ECO:0007669"/>
    <property type="project" value="TreeGrafter"/>
</dbReference>
<dbReference type="Proteomes" id="UP000544127">
    <property type="component" value="Unassembled WGS sequence"/>
</dbReference>
<evidence type="ECO:0000256" key="14">
    <source>
        <dbReference type="ARBA" id="ARBA00069520"/>
    </source>
</evidence>
<evidence type="ECO:0000256" key="3">
    <source>
        <dbReference type="ARBA" id="ARBA00022525"/>
    </source>
</evidence>
<dbReference type="GO" id="GO:0070328">
    <property type="term" value="P:triglyceride homeostasis"/>
    <property type="evidence" value="ECO:0007669"/>
    <property type="project" value="UniProtKB-ARBA"/>
</dbReference>
<accession>A0A7K6B9D8</accession>
<evidence type="ECO:0000256" key="8">
    <source>
        <dbReference type="ARBA" id="ARBA00023054"/>
    </source>
</evidence>
<feature type="non-terminal residue" evidence="18">
    <location>
        <position position="1"/>
    </location>
</feature>
<dbReference type="GO" id="GO:0008201">
    <property type="term" value="F:heparin binding"/>
    <property type="evidence" value="ECO:0007669"/>
    <property type="project" value="UniProtKB-KW"/>
</dbReference>
<evidence type="ECO:0000256" key="11">
    <source>
        <dbReference type="ARBA" id="ARBA00023180"/>
    </source>
</evidence>
<dbReference type="SMART" id="SM00186">
    <property type="entry name" value="FBG"/>
    <property type="match status" value="1"/>
</dbReference>
<dbReference type="AlphaFoldDB" id="A0A7K6B9D8"/>
<evidence type="ECO:0000256" key="9">
    <source>
        <dbReference type="ARBA" id="ARBA00023098"/>
    </source>
</evidence>
<organism evidence="18 19">
    <name type="scientific">Upupa epops</name>
    <name type="common">Eurasian hoopoe</name>
    <dbReference type="NCBI Taxonomy" id="57439"/>
    <lineage>
        <taxon>Eukaryota</taxon>
        <taxon>Metazoa</taxon>
        <taxon>Chordata</taxon>
        <taxon>Craniata</taxon>
        <taxon>Vertebrata</taxon>
        <taxon>Euteleostomi</taxon>
        <taxon>Archelosauria</taxon>
        <taxon>Archosauria</taxon>
        <taxon>Dinosauria</taxon>
        <taxon>Saurischia</taxon>
        <taxon>Theropoda</taxon>
        <taxon>Coelurosauria</taxon>
        <taxon>Aves</taxon>
        <taxon>Neognathae</taxon>
        <taxon>Neoaves</taxon>
        <taxon>Telluraves</taxon>
        <taxon>Coraciimorphae</taxon>
        <taxon>Bucerotiformes</taxon>
        <taxon>Upupidae</taxon>
        <taxon>Upupa</taxon>
    </lineage>
</organism>
<gene>
    <name evidence="18" type="primary">Angptl3</name>
    <name evidence="18" type="ORF">UPUEPO_R05165</name>
</gene>
<dbReference type="SUPFAM" id="SSF56496">
    <property type="entry name" value="Fibrinogen C-terminal domain-like"/>
    <property type="match status" value="1"/>
</dbReference>
<comment type="subcellular location">
    <subcellularLocation>
        <location evidence="1">Cell projection</location>
        <location evidence="1">Lamellipodium</location>
    </subcellularLocation>
    <subcellularLocation>
        <location evidence="2">Secreted</location>
    </subcellularLocation>
</comment>
<evidence type="ECO:0000256" key="12">
    <source>
        <dbReference type="ARBA" id="ARBA00023273"/>
    </source>
</evidence>
<keyword evidence="8 16" id="KW-0175">Coiled coil</keyword>
<evidence type="ECO:0000256" key="15">
    <source>
        <dbReference type="ARBA" id="ARBA00083172"/>
    </source>
</evidence>
<sequence>EHTQSKNGQRETSLHPEQSLSEDMRIILVFLFVAPLALSGRADKEYSSFDSAASPETKSRFAMLDDVRILANGLLQLGHGLKDFVHKTKGQMNDIFQKLYIFDRSFYELSQQTSEIKEEEEQLRQTTARLQINNEEIKNLSQEMNLKIEDLIQNKIQLQEKVWGLEDKVTKLAIVQPSTQETKEISSLKAFVEEQDNHIKQLLKIVEGQHVQLDRQHNQILELEDKLNHIELQELAENSFMGEPTEPDITPFPMRNTVALPHTTHGAAPDCTALYHSGTRSSGVYTIKPNGSEAFEVYCEMKLGSAWTVIQNRVDGSLDFNQTWDAYTNGFGDLNEEFWLGLNKTYSITQQGDYILRIELQDWKDNRRYVQYAFRLGGPETAYTLQLSRISGSIPNALPEQTDLRFSTADILHDFSCPENYLGGWWHSDCEETNLNGKYVMPRSKGRLDRRKGLYWKPKKGRYYLLRSTKIMIHPTDLRSFD</sequence>
<protein>
    <recommendedName>
        <fullName evidence="14">Angiopoietin-related protein 3</fullName>
    </recommendedName>
    <alternativeName>
        <fullName evidence="15">Angiopoietin-like protein 3</fullName>
    </alternativeName>
</protein>
<feature type="non-terminal residue" evidence="18">
    <location>
        <position position="482"/>
    </location>
</feature>
<dbReference type="GO" id="GO:0042632">
    <property type="term" value="P:cholesterol homeostasis"/>
    <property type="evidence" value="ECO:0007669"/>
    <property type="project" value="UniProtKB-ARBA"/>
</dbReference>
<dbReference type="GO" id="GO:0004859">
    <property type="term" value="F:phospholipase inhibitor activity"/>
    <property type="evidence" value="ECO:0007669"/>
    <property type="project" value="UniProtKB-ARBA"/>
</dbReference>
<evidence type="ECO:0000256" key="6">
    <source>
        <dbReference type="ARBA" id="ARBA00022729"/>
    </source>
</evidence>
<evidence type="ECO:0000256" key="7">
    <source>
        <dbReference type="ARBA" id="ARBA00022889"/>
    </source>
</evidence>
<keyword evidence="11" id="KW-0325">Glycoprotein</keyword>
<feature type="coiled-coil region" evidence="16">
    <location>
        <begin position="109"/>
        <end position="168"/>
    </location>
</feature>
<dbReference type="OrthoDB" id="8866652at2759"/>
<keyword evidence="4" id="KW-0037">Angiogenesis</keyword>
<proteinExistence type="predicted"/>
<keyword evidence="9" id="KW-0443">Lipid metabolism</keyword>
<dbReference type="FunFam" id="3.90.215.10:FF:000008">
    <property type="entry name" value="Angiopoietin like 3"/>
    <property type="match status" value="1"/>
</dbReference>
<dbReference type="GO" id="GO:0090318">
    <property type="term" value="P:regulation of chylomicron remodeling"/>
    <property type="evidence" value="ECO:0007669"/>
    <property type="project" value="UniProtKB-ARBA"/>
</dbReference>
<keyword evidence="5" id="KW-0358">Heparin-binding</keyword>
<evidence type="ECO:0000256" key="13">
    <source>
        <dbReference type="ARBA" id="ARBA00062950"/>
    </source>
</evidence>
<keyword evidence="10" id="KW-1015">Disulfide bond</keyword>
<evidence type="ECO:0000256" key="2">
    <source>
        <dbReference type="ARBA" id="ARBA00004613"/>
    </source>
</evidence>
<evidence type="ECO:0000256" key="1">
    <source>
        <dbReference type="ARBA" id="ARBA00004510"/>
    </source>
</evidence>
<dbReference type="PANTHER" id="PTHR19143">
    <property type="entry name" value="FIBRINOGEN/TENASCIN/ANGIOPOEITIN"/>
    <property type="match status" value="1"/>
</dbReference>
<dbReference type="PROSITE" id="PS51406">
    <property type="entry name" value="FIBRINOGEN_C_2"/>
    <property type="match status" value="1"/>
</dbReference>
<evidence type="ECO:0000259" key="17">
    <source>
        <dbReference type="PROSITE" id="PS51406"/>
    </source>
</evidence>